<keyword evidence="2" id="KW-1185">Reference proteome</keyword>
<dbReference type="EMBL" id="KZ825811">
    <property type="protein sequence ID" value="PYH98461.1"/>
    <property type="molecule type" value="Genomic_DNA"/>
</dbReference>
<reference evidence="1 2" key="1">
    <citation type="submission" date="2018-02" db="EMBL/GenBank/DDBJ databases">
        <title>The genomes of Aspergillus section Nigri reveals drivers in fungal speciation.</title>
        <authorList>
            <consortium name="DOE Joint Genome Institute"/>
            <person name="Vesth T.C."/>
            <person name="Nybo J."/>
            <person name="Theobald S."/>
            <person name="Brandl J."/>
            <person name="Frisvad J.C."/>
            <person name="Nielsen K.F."/>
            <person name="Lyhne E.K."/>
            <person name="Kogle M.E."/>
            <person name="Kuo A."/>
            <person name="Riley R."/>
            <person name="Clum A."/>
            <person name="Nolan M."/>
            <person name="Lipzen A."/>
            <person name="Salamov A."/>
            <person name="Henrissat B."/>
            <person name="Wiebenga A."/>
            <person name="De vries R.P."/>
            <person name="Grigoriev I.V."/>
            <person name="Mortensen U.H."/>
            <person name="Andersen M.R."/>
            <person name="Baker S.E."/>
        </authorList>
    </citation>
    <scope>NUCLEOTIDE SEQUENCE [LARGE SCALE GENOMIC DNA]</scope>
    <source>
        <strain evidence="1 2">CBS 707.79</strain>
    </source>
</reference>
<dbReference type="InterPro" id="IPR053226">
    <property type="entry name" value="Pyrrolopyrazine_biosynth_F"/>
</dbReference>
<dbReference type="STRING" id="1448320.A0A319DLQ9"/>
<accession>A0A319DLQ9</accession>
<dbReference type="PANTHER" id="PTHR48419">
    <property type="entry name" value="SULFOTRANSFERASE DOMAIN-CONTAINING PROTEIN"/>
    <property type="match status" value="1"/>
</dbReference>
<dbReference type="SUPFAM" id="SSF52540">
    <property type="entry name" value="P-loop containing nucleoside triphosphate hydrolases"/>
    <property type="match status" value="1"/>
</dbReference>
<dbReference type="InterPro" id="IPR027417">
    <property type="entry name" value="P-loop_NTPase"/>
</dbReference>
<dbReference type="VEuPathDB" id="FungiDB:BO71DRAFT_395246"/>
<dbReference type="AlphaFoldDB" id="A0A319DLQ9"/>
<dbReference type="Gene3D" id="3.40.50.300">
    <property type="entry name" value="P-loop containing nucleotide triphosphate hydrolases"/>
    <property type="match status" value="1"/>
</dbReference>
<organism evidence="1 2">
    <name type="scientific">Aspergillus ellipticus CBS 707.79</name>
    <dbReference type="NCBI Taxonomy" id="1448320"/>
    <lineage>
        <taxon>Eukaryota</taxon>
        <taxon>Fungi</taxon>
        <taxon>Dikarya</taxon>
        <taxon>Ascomycota</taxon>
        <taxon>Pezizomycotina</taxon>
        <taxon>Eurotiomycetes</taxon>
        <taxon>Eurotiomycetidae</taxon>
        <taxon>Eurotiales</taxon>
        <taxon>Aspergillaceae</taxon>
        <taxon>Aspergillus</taxon>
        <taxon>Aspergillus subgen. Circumdati</taxon>
    </lineage>
</organism>
<gene>
    <name evidence="1" type="ORF">BO71DRAFT_395246</name>
</gene>
<evidence type="ECO:0000313" key="2">
    <source>
        <dbReference type="Proteomes" id="UP000247810"/>
    </source>
</evidence>
<name>A0A319DLQ9_9EURO</name>
<evidence type="ECO:0008006" key="3">
    <source>
        <dbReference type="Google" id="ProtNLM"/>
    </source>
</evidence>
<protein>
    <recommendedName>
        <fullName evidence="3">P-loop containing nucleoside triphosphate hydrolase protein</fullName>
    </recommendedName>
</protein>
<dbReference type="Proteomes" id="UP000247810">
    <property type="component" value="Unassembled WGS sequence"/>
</dbReference>
<sequence>MTVSSPRRVLLVSVPRSASLLLVKILNVHNQPHVLTNPGAGYFFFQAFMPAIRGGYMEIPLDQWTEAQKQEIKTSFEGCVENLEEFSEKAKNENKIMFAKEHAYWLVNPAVFQAMMSGTENEELFNTFRVRLSDAYGSPQTFSPSNKTVLPDEYLRSWQLTFIIRHPALAWPSMYRALVKIKEIGGLSERESNGFWKTNMTLRWTRLLYDWCLEQGDTPLLLDAEDVIHHPQVVTRFCEQTGMDKETLKFDWDGEPEEGNGPRMSKGNTEQQDMQLKINSIMVSSLASSSGIMKDKAPLTIDIAGEMAKWKAEFGEEAATRMEEAVLESMPDYEYLKARRLTV</sequence>
<dbReference type="PANTHER" id="PTHR48419:SF1">
    <property type="entry name" value="SULFOTRANSFERASE DOMAIN-CONTAINING PROTEIN"/>
    <property type="match status" value="1"/>
</dbReference>
<dbReference type="OrthoDB" id="3650366at2759"/>
<evidence type="ECO:0000313" key="1">
    <source>
        <dbReference type="EMBL" id="PYH98461.1"/>
    </source>
</evidence>
<proteinExistence type="predicted"/>